<keyword evidence="6" id="KW-1133">Transmembrane helix</keyword>
<reference evidence="9" key="1">
    <citation type="journal article" date="2017" name="Plant J.">
        <title>The pomegranate (Punica granatum L.) genome and the genomics of punicalagin biosynthesis.</title>
        <authorList>
            <person name="Qin G."/>
            <person name="Xu C."/>
            <person name="Ming R."/>
            <person name="Tang H."/>
            <person name="Guyot R."/>
            <person name="Kramer E.M."/>
            <person name="Hu Y."/>
            <person name="Yi X."/>
            <person name="Qi Y."/>
            <person name="Xu X."/>
            <person name="Gao Z."/>
            <person name="Pan H."/>
            <person name="Jian J."/>
            <person name="Tian Y."/>
            <person name="Yue Z."/>
            <person name="Xu Y."/>
        </authorList>
    </citation>
    <scope>NUCLEOTIDE SEQUENCE [LARGE SCALE GENOMIC DNA]</scope>
    <source>
        <strain evidence="9">cv. Dabenzi</strain>
    </source>
</reference>
<evidence type="ECO:0000259" key="7">
    <source>
        <dbReference type="Pfam" id="PF04577"/>
    </source>
</evidence>
<feature type="compositionally biased region" description="Basic and acidic residues" evidence="5">
    <location>
        <begin position="44"/>
        <end position="56"/>
    </location>
</feature>
<dbReference type="Pfam" id="PF04577">
    <property type="entry name" value="Glyco_transf_61"/>
    <property type="match status" value="1"/>
</dbReference>
<evidence type="ECO:0000256" key="3">
    <source>
        <dbReference type="ARBA" id="ARBA00022679"/>
    </source>
</evidence>
<dbReference type="PANTHER" id="PTHR48437">
    <property type="entry name" value="INITIATOR BINDING DOMAIN-CONTAINING PROTEIN"/>
    <property type="match status" value="1"/>
</dbReference>
<dbReference type="InterPro" id="IPR049625">
    <property type="entry name" value="Glyco_transf_61_cat"/>
</dbReference>
<feature type="transmembrane region" description="Helical" evidence="6">
    <location>
        <begin position="529"/>
        <end position="552"/>
    </location>
</feature>
<dbReference type="PANTHER" id="PTHR48437:SF1">
    <property type="entry name" value="INITIATOR BINDING DOMAIN-CONTAINING PROTEIN"/>
    <property type="match status" value="1"/>
</dbReference>
<dbReference type="Proteomes" id="UP000197138">
    <property type="component" value="Unassembled WGS sequence"/>
</dbReference>
<keyword evidence="3" id="KW-0808">Transferase</keyword>
<dbReference type="InterPro" id="IPR007657">
    <property type="entry name" value="Glycosyltransferase_61"/>
</dbReference>
<dbReference type="GO" id="GO:0000139">
    <property type="term" value="C:Golgi membrane"/>
    <property type="evidence" value="ECO:0007669"/>
    <property type="project" value="UniProtKB-SubCell"/>
</dbReference>
<evidence type="ECO:0000256" key="4">
    <source>
        <dbReference type="ARBA" id="ARBA00023180"/>
    </source>
</evidence>
<gene>
    <name evidence="8" type="ORF">CDL15_Pgr007378</name>
</gene>
<evidence type="ECO:0000256" key="1">
    <source>
        <dbReference type="ARBA" id="ARBA00004323"/>
    </source>
</evidence>
<keyword evidence="2" id="KW-0328">Glycosyltransferase</keyword>
<accession>A0A218X9E7</accession>
<proteinExistence type="predicted"/>
<evidence type="ECO:0000256" key="5">
    <source>
        <dbReference type="SAM" id="MobiDB-lite"/>
    </source>
</evidence>
<keyword evidence="6" id="KW-0812">Transmembrane</keyword>
<feature type="region of interest" description="Disordered" evidence="5">
    <location>
        <begin position="36"/>
        <end position="62"/>
    </location>
</feature>
<keyword evidence="6" id="KW-0472">Membrane</keyword>
<evidence type="ECO:0000313" key="9">
    <source>
        <dbReference type="Proteomes" id="UP000197138"/>
    </source>
</evidence>
<dbReference type="AlphaFoldDB" id="A0A218X9E7"/>
<evidence type="ECO:0000313" key="8">
    <source>
        <dbReference type="EMBL" id="OWM81340.1"/>
    </source>
</evidence>
<feature type="domain" description="Glycosyltransferase 61 catalytic" evidence="7">
    <location>
        <begin position="361"/>
        <end position="467"/>
    </location>
</feature>
<dbReference type="EMBL" id="MTKT01002214">
    <property type="protein sequence ID" value="OWM81340.1"/>
    <property type="molecule type" value="Genomic_DNA"/>
</dbReference>
<comment type="caution">
    <text evidence="8">The sequence shown here is derived from an EMBL/GenBank/DDBJ whole genome shotgun (WGS) entry which is preliminary data.</text>
</comment>
<dbReference type="GO" id="GO:0016763">
    <property type="term" value="F:pentosyltransferase activity"/>
    <property type="evidence" value="ECO:0007669"/>
    <property type="project" value="UniProtKB-ARBA"/>
</dbReference>
<protein>
    <recommendedName>
        <fullName evidence="7">Glycosyltransferase 61 catalytic domain-containing protein</fullName>
    </recommendedName>
</protein>
<sequence>MNARQTSLLGAIVVLFLLNCLSICLYFYPLTENRSPLTEPTSHLTERRSNLAGDRHHPARPRRLKRWPSLPSYLPWTQQPRPPVNSCEAYFGNGFTRRVDLLPSSPGGGGGGWFRCFYSETLRSSVCEGGRLRMVPERIRASRGGERLEEVVGREEDEELPEFEDGAFEVEAGAVDLGLRYRYGRGGKLLKGDLLDMYVPKGDVDRHRMGELLGSIRVVEAGDFHCDQWVEEPTLLVIRYEYANMFHTVTDWYSAYVSSRVTGLPYRPHLVFVDGHCKTQLEETWDALFSSLRHAKNFSGSVCFRHAIFSPLGYETPLFKGLSEEIDCHGAPAHDLQRNADDQKTARLHEFGEMIKSSFGLSTSEHHNMISASGYNVLFVRREDYLAHPRHRGKVESRLSNEQEVFESVRIWASNHLDCKINVINGLFAHMPMKEQVEAIRDASVIIGAHGAGLTHTVSALPKTVILEIISEKFRRPHFELIAQWKGLEYHAINLRGSYAAPSVVIKKLGNIMRMREMTLCYPSTPKKLAMTVGFFFAGAGLFGYGLHLWYVNAAPQRARIQARSEFVKEKLRRKYGDGRR</sequence>
<comment type="subcellular location">
    <subcellularLocation>
        <location evidence="1">Golgi apparatus membrane</location>
        <topology evidence="1">Single-pass type II membrane protein</topology>
    </subcellularLocation>
</comment>
<keyword evidence="4" id="KW-0325">Glycoprotein</keyword>
<name>A0A218X9E7_PUNGR</name>
<organism evidence="8 9">
    <name type="scientific">Punica granatum</name>
    <name type="common">Pomegranate</name>
    <dbReference type="NCBI Taxonomy" id="22663"/>
    <lineage>
        <taxon>Eukaryota</taxon>
        <taxon>Viridiplantae</taxon>
        <taxon>Streptophyta</taxon>
        <taxon>Embryophyta</taxon>
        <taxon>Tracheophyta</taxon>
        <taxon>Spermatophyta</taxon>
        <taxon>Magnoliopsida</taxon>
        <taxon>eudicotyledons</taxon>
        <taxon>Gunneridae</taxon>
        <taxon>Pentapetalae</taxon>
        <taxon>rosids</taxon>
        <taxon>malvids</taxon>
        <taxon>Myrtales</taxon>
        <taxon>Lythraceae</taxon>
        <taxon>Punica</taxon>
    </lineage>
</organism>
<evidence type="ECO:0000256" key="2">
    <source>
        <dbReference type="ARBA" id="ARBA00022676"/>
    </source>
</evidence>
<evidence type="ECO:0000256" key="6">
    <source>
        <dbReference type="SAM" id="Phobius"/>
    </source>
</evidence>